<dbReference type="Proteomes" id="UP000007735">
    <property type="component" value="Plasmid pSfHH103e"/>
</dbReference>
<protein>
    <submittedName>
        <fullName evidence="1">Uncharacterized protein</fullName>
    </submittedName>
</protein>
<dbReference type="HOGENOM" id="CLU_3238664_0_0_5"/>
<dbReference type="PATRIC" id="fig|380.5.peg.6268"/>
<organism evidence="1 2">
    <name type="scientific">Sinorhizobium fredii (strain HH103)</name>
    <dbReference type="NCBI Taxonomy" id="1117943"/>
    <lineage>
        <taxon>Bacteria</taxon>
        <taxon>Pseudomonadati</taxon>
        <taxon>Pseudomonadota</taxon>
        <taxon>Alphaproteobacteria</taxon>
        <taxon>Hyphomicrobiales</taxon>
        <taxon>Rhizobiaceae</taxon>
        <taxon>Sinorhizobium/Ensifer group</taxon>
        <taxon>Sinorhizobium</taxon>
    </lineage>
</organism>
<evidence type="ECO:0000313" key="1">
    <source>
        <dbReference type="EMBL" id="CCF01187.1"/>
    </source>
</evidence>
<dbReference type="EMBL" id="HE616899">
    <property type="protein sequence ID" value="CCF01187.1"/>
    <property type="molecule type" value="Genomic_DNA"/>
</dbReference>
<proteinExistence type="predicted"/>
<dbReference type="AlphaFoldDB" id="G9AJF5"/>
<name>G9AJF5_SINF1</name>
<sequence>MGRSTDDLTIWTGITVFLIRNVEPGPSRRAAVVDAIALDPPAR</sequence>
<evidence type="ECO:0000313" key="2">
    <source>
        <dbReference type="Proteomes" id="UP000007735"/>
    </source>
</evidence>
<geneLocation type="plasmid" evidence="1 2">
    <name>pSfHH103e</name>
</geneLocation>
<accession>G9AJF5</accession>
<dbReference type="KEGG" id="sfh:SFHH103_06729"/>
<keyword evidence="1" id="KW-0614">Plasmid</keyword>
<reference evidence="1 2" key="1">
    <citation type="journal article" date="2012" name="J. Bacteriol.">
        <title>Genome sequence of the soybean symbiont Sinorhizobium fredii HH103.</title>
        <authorList>
            <person name="Weidner S."/>
            <person name="Becker A."/>
            <person name="Bonilla I."/>
            <person name="Jaenicke S."/>
            <person name="Lloret J."/>
            <person name="Margaret I."/>
            <person name="Puhler A."/>
            <person name="Ruiz-Sainz J.E."/>
            <person name="Schneiker-Bekel S."/>
            <person name="Szczepanowski R."/>
            <person name="Vinardell J.M."/>
            <person name="Zehner S."/>
            <person name="Gottfert M."/>
        </authorList>
    </citation>
    <scope>NUCLEOTIDE SEQUENCE [LARGE SCALE GENOMIC DNA]</scope>
    <source>
        <strain evidence="1 2">HH103</strain>
        <plasmid evidence="2">pSfHH103e</plasmid>
    </source>
</reference>
<gene>
    <name evidence="1" type="ordered locus">SFHH103_06729</name>
</gene>